<name>A0AAN6LXU2_9PLEO</name>
<evidence type="ECO:0000313" key="8">
    <source>
        <dbReference type="EMBL" id="KAK3209492.1"/>
    </source>
</evidence>
<keyword evidence="9" id="KW-1185">Reference proteome</keyword>
<evidence type="ECO:0000256" key="5">
    <source>
        <dbReference type="ARBA" id="ARBA00023204"/>
    </source>
</evidence>
<dbReference type="GO" id="GO:0006281">
    <property type="term" value="P:DNA repair"/>
    <property type="evidence" value="ECO:0007669"/>
    <property type="project" value="UniProtKB-KW"/>
</dbReference>
<dbReference type="GO" id="GO:0031297">
    <property type="term" value="P:replication fork processing"/>
    <property type="evidence" value="ECO:0007669"/>
    <property type="project" value="TreeGrafter"/>
</dbReference>
<feature type="compositionally biased region" description="Low complexity" evidence="7">
    <location>
        <begin position="23"/>
        <end position="54"/>
    </location>
</feature>
<comment type="caution">
    <text evidence="8">The sequence shown here is derived from an EMBL/GenBank/DDBJ whole genome shotgun (WGS) entry which is preliminary data.</text>
</comment>
<comment type="subcellular location">
    <subcellularLocation>
        <location evidence="1">Nucleus</location>
    </subcellularLocation>
</comment>
<sequence length="185" mass="20042">MPPKAAPARRKGPSFNPPRPVQPSSSTNPPAAAAKRASKPAASRAAPTKPSAARSGFQPAATIISSDEGEEDEFDDLPSDIDALMEDVIEEPQPQRPAALDTSTPPIPTPLLVRLLHHHLEDENTQIQKGAMKLFETYMTTFVREAIARAKDEHEKSGRSTGGATSRFLQVEDLEKLAPELLLDF</sequence>
<dbReference type="PANTHER" id="PTHR28680">
    <property type="entry name" value="CENTROMERE PROTEIN X"/>
    <property type="match status" value="1"/>
</dbReference>
<dbReference type="InterPro" id="IPR018552">
    <property type="entry name" value="CENP-X"/>
</dbReference>
<dbReference type="PANTHER" id="PTHR28680:SF1">
    <property type="entry name" value="CENTROMERE PROTEIN X"/>
    <property type="match status" value="1"/>
</dbReference>
<evidence type="ECO:0000256" key="2">
    <source>
        <dbReference type="ARBA" id="ARBA00009359"/>
    </source>
</evidence>
<evidence type="ECO:0000256" key="6">
    <source>
        <dbReference type="ARBA" id="ARBA00023242"/>
    </source>
</evidence>
<dbReference type="GO" id="GO:0003677">
    <property type="term" value="F:DNA binding"/>
    <property type="evidence" value="ECO:0007669"/>
    <property type="project" value="UniProtKB-KW"/>
</dbReference>
<dbReference type="GO" id="GO:0046982">
    <property type="term" value="F:protein heterodimerization activity"/>
    <property type="evidence" value="ECO:0007669"/>
    <property type="project" value="InterPro"/>
</dbReference>
<keyword evidence="5" id="KW-0234">DNA repair</keyword>
<reference evidence="8 9" key="1">
    <citation type="submission" date="2021-02" db="EMBL/GenBank/DDBJ databases">
        <title>Genome assembly of Pseudopithomyces chartarum.</title>
        <authorList>
            <person name="Jauregui R."/>
            <person name="Singh J."/>
            <person name="Voisey C."/>
        </authorList>
    </citation>
    <scope>NUCLEOTIDE SEQUENCE [LARGE SCALE GENOMIC DNA]</scope>
    <source>
        <strain evidence="8 9">AGR01</strain>
    </source>
</reference>
<dbReference type="InterPro" id="IPR009072">
    <property type="entry name" value="Histone-fold"/>
</dbReference>
<dbReference type="GO" id="GO:0000712">
    <property type="term" value="P:resolution of meiotic recombination intermediates"/>
    <property type="evidence" value="ECO:0007669"/>
    <property type="project" value="TreeGrafter"/>
</dbReference>
<evidence type="ECO:0008006" key="10">
    <source>
        <dbReference type="Google" id="ProtNLM"/>
    </source>
</evidence>
<evidence type="ECO:0000256" key="7">
    <source>
        <dbReference type="SAM" id="MobiDB-lite"/>
    </source>
</evidence>
<protein>
    <recommendedName>
        <fullName evidence="10">Centromere protein X</fullName>
    </recommendedName>
</protein>
<dbReference type="Proteomes" id="UP001280581">
    <property type="component" value="Unassembled WGS sequence"/>
</dbReference>
<feature type="compositionally biased region" description="Acidic residues" evidence="7">
    <location>
        <begin position="67"/>
        <end position="90"/>
    </location>
</feature>
<dbReference type="AlphaFoldDB" id="A0AAN6LXU2"/>
<evidence type="ECO:0000313" key="9">
    <source>
        <dbReference type="Proteomes" id="UP001280581"/>
    </source>
</evidence>
<dbReference type="Gene3D" id="1.10.20.10">
    <property type="entry name" value="Histone, subunit A"/>
    <property type="match status" value="1"/>
</dbReference>
<dbReference type="Pfam" id="PF09415">
    <property type="entry name" value="CENP-X"/>
    <property type="match status" value="1"/>
</dbReference>
<feature type="region of interest" description="Disordered" evidence="7">
    <location>
        <begin position="1"/>
        <end position="105"/>
    </location>
</feature>
<comment type="similarity">
    <text evidence="2">Belongs to the CENP-X/MHF2 family.</text>
</comment>
<gene>
    <name evidence="8" type="ORF">GRF29_69g1961857</name>
</gene>
<evidence type="ECO:0000256" key="1">
    <source>
        <dbReference type="ARBA" id="ARBA00004123"/>
    </source>
</evidence>
<keyword evidence="3" id="KW-0227">DNA damage</keyword>
<dbReference type="GO" id="GO:0071821">
    <property type="term" value="C:FANCM-MHF complex"/>
    <property type="evidence" value="ECO:0007669"/>
    <property type="project" value="TreeGrafter"/>
</dbReference>
<evidence type="ECO:0000256" key="3">
    <source>
        <dbReference type="ARBA" id="ARBA00022763"/>
    </source>
</evidence>
<accession>A0AAN6LXU2</accession>
<evidence type="ECO:0000256" key="4">
    <source>
        <dbReference type="ARBA" id="ARBA00023125"/>
    </source>
</evidence>
<proteinExistence type="inferred from homology"/>
<keyword evidence="4" id="KW-0238">DNA-binding</keyword>
<keyword evidence="6" id="KW-0539">Nucleus</keyword>
<dbReference type="GO" id="GO:0051382">
    <property type="term" value="P:kinetochore assembly"/>
    <property type="evidence" value="ECO:0007669"/>
    <property type="project" value="InterPro"/>
</dbReference>
<organism evidence="8 9">
    <name type="scientific">Pseudopithomyces chartarum</name>
    <dbReference type="NCBI Taxonomy" id="1892770"/>
    <lineage>
        <taxon>Eukaryota</taxon>
        <taxon>Fungi</taxon>
        <taxon>Dikarya</taxon>
        <taxon>Ascomycota</taxon>
        <taxon>Pezizomycotina</taxon>
        <taxon>Dothideomycetes</taxon>
        <taxon>Pleosporomycetidae</taxon>
        <taxon>Pleosporales</taxon>
        <taxon>Massarineae</taxon>
        <taxon>Didymosphaeriaceae</taxon>
        <taxon>Pseudopithomyces</taxon>
    </lineage>
</organism>
<dbReference type="EMBL" id="WVTA01000006">
    <property type="protein sequence ID" value="KAK3209492.1"/>
    <property type="molecule type" value="Genomic_DNA"/>
</dbReference>
<dbReference type="CDD" id="cd22921">
    <property type="entry name" value="HFD_CENP-X"/>
    <property type="match status" value="1"/>
</dbReference>